<dbReference type="EMBL" id="FKJW01000003">
    <property type="protein sequence ID" value="SAK20257.1"/>
    <property type="molecule type" value="Genomic_DNA"/>
</dbReference>
<organism evidence="1 3">
    <name type="scientific">Burkholderia multivorans</name>
    <dbReference type="NCBI Taxonomy" id="87883"/>
    <lineage>
        <taxon>Bacteria</taxon>
        <taxon>Pseudomonadati</taxon>
        <taxon>Pseudomonadota</taxon>
        <taxon>Betaproteobacteria</taxon>
        <taxon>Burkholderiales</taxon>
        <taxon>Burkholderiaceae</taxon>
        <taxon>Burkholderia</taxon>
        <taxon>Burkholderia cepacia complex</taxon>
    </lineage>
</organism>
<protein>
    <recommendedName>
        <fullName evidence="4">Bacteriophage protein</fullName>
    </recommendedName>
</protein>
<name>A0ABD7L798_9BURK</name>
<comment type="caution">
    <text evidence="1">The sequence shown here is derived from an EMBL/GenBank/DDBJ whole genome shotgun (WGS) entry which is preliminary data.</text>
</comment>
<evidence type="ECO:0000313" key="2">
    <source>
        <dbReference type="EMBL" id="SAK20257.1"/>
    </source>
</evidence>
<dbReference type="Proteomes" id="UP000196218">
    <property type="component" value="Unassembled WGS sequence"/>
</dbReference>
<dbReference type="EMBL" id="FKJW01000004">
    <property type="protein sequence ID" value="SAJ96665.1"/>
    <property type="molecule type" value="Genomic_DNA"/>
</dbReference>
<evidence type="ECO:0000313" key="1">
    <source>
        <dbReference type="EMBL" id="SAJ96665.1"/>
    </source>
</evidence>
<evidence type="ECO:0000313" key="3">
    <source>
        <dbReference type="Proteomes" id="UP000196218"/>
    </source>
</evidence>
<gene>
    <name evidence="2" type="ORF">UA18_02418</name>
    <name evidence="1" type="ORF">UA18_03471</name>
</gene>
<dbReference type="AlphaFoldDB" id="A0ABD7L798"/>
<proteinExistence type="predicted"/>
<evidence type="ECO:0008006" key="4">
    <source>
        <dbReference type="Google" id="ProtNLM"/>
    </source>
</evidence>
<sequence length="111" mass="11912">MNEIKSTPGPWYWDDRYPTSSTGEKTWSLIGADGYGVLSCDGVENSPQGLNDFGNAKLIESAPDMALALEMIAAEDDAARHNGTPLLTSGVRMTLDAALIKAGRKEAPERN</sequence>
<accession>A0ABD7L798</accession>
<reference evidence="1 3" key="1">
    <citation type="submission" date="2016-04" db="EMBL/GenBank/DDBJ databases">
        <authorList>
            <person name="Peeters C."/>
        </authorList>
    </citation>
    <scope>NUCLEOTIDE SEQUENCE [LARGE SCALE GENOMIC DNA]</scope>
    <source>
        <strain evidence="1">LMG 29311</strain>
    </source>
</reference>
<dbReference type="RefSeq" id="WP_140402299.1">
    <property type="nucleotide sequence ID" value="NZ_CADFGW010000019.1"/>
</dbReference>